<organism evidence="3 4">
    <name type="scientific">Schaedlerella arabinosiphila</name>
    <dbReference type="NCBI Taxonomy" id="2044587"/>
    <lineage>
        <taxon>Bacteria</taxon>
        <taxon>Bacillati</taxon>
        <taxon>Bacillota</taxon>
        <taxon>Clostridia</taxon>
        <taxon>Lachnospirales</taxon>
        <taxon>Lachnospiraceae</taxon>
        <taxon>Schaedlerella</taxon>
    </lineage>
</organism>
<accession>A0A9X5H5S1</accession>
<dbReference type="EMBL" id="VIRB01000015">
    <property type="protein sequence ID" value="NDO67376.1"/>
    <property type="molecule type" value="Genomic_DNA"/>
</dbReference>
<reference evidence="3 4" key="1">
    <citation type="submission" date="2019-07" db="EMBL/GenBank/DDBJ databases">
        <title>Draft genome sequences of 15 bacterial species constituting the stable defined intestinal microbiota of the GM15 gnotobiotic mouse model.</title>
        <authorList>
            <person name="Elie C."/>
            <person name="Mathieu A."/>
            <person name="Saliou A."/>
            <person name="Darnaud M."/>
            <person name="Leulier F."/>
            <person name="Tamellini A."/>
        </authorList>
    </citation>
    <scope>NUCLEOTIDE SEQUENCE [LARGE SCALE GENOMIC DNA]</scope>
    <source>
        <strain evidence="4">ASF 502</strain>
    </source>
</reference>
<dbReference type="InterPro" id="IPR010982">
    <property type="entry name" value="Lambda_DNA-bd_dom_sf"/>
</dbReference>
<dbReference type="AlphaFoldDB" id="A0A9X5H5S1"/>
<dbReference type="Gene3D" id="1.10.260.40">
    <property type="entry name" value="lambda repressor-like DNA-binding domains"/>
    <property type="match status" value="1"/>
</dbReference>
<dbReference type="RefSeq" id="WP_083909934.1">
    <property type="nucleotide sequence ID" value="NZ_VIRB01000015.1"/>
</dbReference>
<dbReference type="SUPFAM" id="SSF47413">
    <property type="entry name" value="lambda repressor-like DNA-binding domains"/>
    <property type="match status" value="1"/>
</dbReference>
<feature type="domain" description="HTH cro/C1-type" evidence="2">
    <location>
        <begin position="42"/>
        <end position="96"/>
    </location>
</feature>
<gene>
    <name evidence="3" type="ORF">FMM80_00950</name>
</gene>
<dbReference type="InterPro" id="IPR001387">
    <property type="entry name" value="Cro/C1-type_HTH"/>
</dbReference>
<evidence type="ECO:0000256" key="1">
    <source>
        <dbReference type="ARBA" id="ARBA00023125"/>
    </source>
</evidence>
<dbReference type="SMART" id="SM00530">
    <property type="entry name" value="HTH_XRE"/>
    <property type="match status" value="1"/>
</dbReference>
<dbReference type="PANTHER" id="PTHR46558">
    <property type="entry name" value="TRACRIPTIONAL REGULATORY PROTEIN-RELATED-RELATED"/>
    <property type="match status" value="1"/>
</dbReference>
<evidence type="ECO:0000313" key="4">
    <source>
        <dbReference type="Proteomes" id="UP000474104"/>
    </source>
</evidence>
<dbReference type="PROSITE" id="PS50943">
    <property type="entry name" value="HTH_CROC1"/>
    <property type="match status" value="1"/>
</dbReference>
<dbReference type="OrthoDB" id="9812495at2"/>
<sequence length="98" mass="11789">MFYKYLELVLQNTHFHFINKNTFYNPERSIHTIPMNHFSRNIKHYRKLHNLTQQQLADKVGISHQALSFYENGIRECKIDYLIKFADVFGISVDELVR</sequence>
<evidence type="ECO:0000313" key="3">
    <source>
        <dbReference type="EMBL" id="NDO67376.1"/>
    </source>
</evidence>
<dbReference type="GO" id="GO:0003677">
    <property type="term" value="F:DNA binding"/>
    <property type="evidence" value="ECO:0007669"/>
    <property type="project" value="UniProtKB-KW"/>
</dbReference>
<proteinExistence type="predicted"/>
<dbReference type="Proteomes" id="UP000474104">
    <property type="component" value="Unassembled WGS sequence"/>
</dbReference>
<evidence type="ECO:0000259" key="2">
    <source>
        <dbReference type="PROSITE" id="PS50943"/>
    </source>
</evidence>
<dbReference type="PANTHER" id="PTHR46558:SF4">
    <property type="entry name" value="DNA-BIDING PHAGE PROTEIN"/>
    <property type="match status" value="1"/>
</dbReference>
<comment type="caution">
    <text evidence="3">The sequence shown here is derived from an EMBL/GenBank/DDBJ whole genome shotgun (WGS) entry which is preliminary data.</text>
</comment>
<dbReference type="CDD" id="cd00093">
    <property type="entry name" value="HTH_XRE"/>
    <property type="match status" value="1"/>
</dbReference>
<keyword evidence="1" id="KW-0238">DNA-binding</keyword>
<name>A0A9X5H5S1_9FIRM</name>
<protein>
    <submittedName>
        <fullName evidence="3">Helix-turn-helix transcriptional regulator</fullName>
    </submittedName>
</protein>
<dbReference type="Pfam" id="PF01381">
    <property type="entry name" value="HTH_3"/>
    <property type="match status" value="1"/>
</dbReference>